<dbReference type="PROSITE" id="PS00061">
    <property type="entry name" value="ADH_SHORT"/>
    <property type="match status" value="1"/>
</dbReference>
<evidence type="ECO:0000256" key="1">
    <source>
        <dbReference type="ARBA" id="ARBA00006484"/>
    </source>
</evidence>
<evidence type="ECO:0000313" key="2">
    <source>
        <dbReference type="EMBL" id="KAK1380697.1"/>
    </source>
</evidence>
<dbReference type="InterPro" id="IPR036291">
    <property type="entry name" value="NAD(P)-bd_dom_sf"/>
</dbReference>
<dbReference type="FunFam" id="3.40.50.720:FF:000084">
    <property type="entry name" value="Short-chain dehydrogenase reductase"/>
    <property type="match status" value="1"/>
</dbReference>
<dbReference type="Pfam" id="PF13561">
    <property type="entry name" value="adh_short_C2"/>
    <property type="match status" value="1"/>
</dbReference>
<evidence type="ECO:0000313" key="3">
    <source>
        <dbReference type="Proteomes" id="UP001237642"/>
    </source>
</evidence>
<dbReference type="Pfam" id="PF00106">
    <property type="entry name" value="adh_short"/>
    <property type="match status" value="1"/>
</dbReference>
<keyword evidence="3" id="KW-1185">Reference proteome</keyword>
<organism evidence="2 3">
    <name type="scientific">Heracleum sosnowskyi</name>
    <dbReference type="NCBI Taxonomy" id="360622"/>
    <lineage>
        <taxon>Eukaryota</taxon>
        <taxon>Viridiplantae</taxon>
        <taxon>Streptophyta</taxon>
        <taxon>Embryophyta</taxon>
        <taxon>Tracheophyta</taxon>
        <taxon>Spermatophyta</taxon>
        <taxon>Magnoliopsida</taxon>
        <taxon>eudicotyledons</taxon>
        <taxon>Gunneridae</taxon>
        <taxon>Pentapetalae</taxon>
        <taxon>asterids</taxon>
        <taxon>campanulids</taxon>
        <taxon>Apiales</taxon>
        <taxon>Apiaceae</taxon>
        <taxon>Apioideae</taxon>
        <taxon>apioid superclade</taxon>
        <taxon>Tordylieae</taxon>
        <taxon>Tordyliinae</taxon>
        <taxon>Heracleum</taxon>
    </lineage>
</organism>
<dbReference type="PANTHER" id="PTHR42820:SF21">
    <property type="entry name" value="SHORT-CHAIN DEHYDROGENASE REDUCTASE 3B-LIKE"/>
    <property type="match status" value="1"/>
</dbReference>
<dbReference type="Gene3D" id="3.40.50.720">
    <property type="entry name" value="NAD(P)-binding Rossmann-like Domain"/>
    <property type="match status" value="2"/>
</dbReference>
<dbReference type="Proteomes" id="UP001237642">
    <property type="component" value="Unassembled WGS sequence"/>
</dbReference>
<dbReference type="PANTHER" id="PTHR42820">
    <property type="entry name" value="SHORT-CHAIN DEHYDROGENASE REDUCTASE"/>
    <property type="match status" value="1"/>
</dbReference>
<accession>A0AAD8I9Y8</accession>
<dbReference type="InterPro" id="IPR002347">
    <property type="entry name" value="SDR_fam"/>
</dbReference>
<reference evidence="2" key="2">
    <citation type="submission" date="2023-05" db="EMBL/GenBank/DDBJ databases">
        <authorList>
            <person name="Schelkunov M.I."/>
        </authorList>
    </citation>
    <scope>NUCLEOTIDE SEQUENCE</scope>
    <source>
        <strain evidence="2">Hsosn_3</strain>
        <tissue evidence="2">Leaf</tissue>
    </source>
</reference>
<dbReference type="InterPro" id="IPR020904">
    <property type="entry name" value="Sc_DH/Rdtase_CS"/>
</dbReference>
<gene>
    <name evidence="2" type="ORF">POM88_027441</name>
</gene>
<dbReference type="PRINTS" id="PR00081">
    <property type="entry name" value="GDHRDH"/>
</dbReference>
<sequence>MTGTAQFLQHKKLEGKVAIITGGASGIGEATAHLFAEHGARAIVIADIQDTLGQKVAKSIGDGRCTYMHCDVTNEDQVKALIDSTVETFDASDRIFAINTRGMAACVKHAARAMVEGGVKGGSIVCTGSLAGSVGLEQFIDYVMSKHAVVGLVKSASKGLGQYGIRVNCVSPGGVVTPLTCKVMKLSLEECENYFEGFMGLKGFGATKAKDIADAVLFLACQDSQFITGHDLVVDGGMKQLL</sequence>
<protein>
    <submittedName>
        <fullName evidence="2">(-)-isopiperitenol/(-)-carveol dehydrogenase, mitochondrial-like</fullName>
    </submittedName>
</protein>
<dbReference type="EMBL" id="JAUIZM010000006">
    <property type="protein sequence ID" value="KAK1380697.1"/>
    <property type="molecule type" value="Genomic_DNA"/>
</dbReference>
<reference evidence="2" key="1">
    <citation type="submission" date="2023-02" db="EMBL/GenBank/DDBJ databases">
        <title>Genome of toxic invasive species Heracleum sosnowskyi carries increased number of genes despite the absence of recent whole-genome duplications.</title>
        <authorList>
            <person name="Schelkunov M."/>
            <person name="Shtratnikova V."/>
            <person name="Makarenko M."/>
            <person name="Klepikova A."/>
            <person name="Omelchenko D."/>
            <person name="Novikova G."/>
            <person name="Obukhova E."/>
            <person name="Bogdanov V."/>
            <person name="Penin A."/>
            <person name="Logacheva M."/>
        </authorList>
    </citation>
    <scope>NUCLEOTIDE SEQUENCE</scope>
    <source>
        <strain evidence="2">Hsosn_3</strain>
        <tissue evidence="2">Leaf</tissue>
    </source>
</reference>
<comment type="caution">
    <text evidence="2">The sequence shown here is derived from an EMBL/GenBank/DDBJ whole genome shotgun (WGS) entry which is preliminary data.</text>
</comment>
<name>A0AAD8I9Y8_9APIA</name>
<proteinExistence type="inferred from homology"/>
<dbReference type="AlphaFoldDB" id="A0AAD8I9Y8"/>
<comment type="similarity">
    <text evidence="1">Belongs to the short-chain dehydrogenases/reductases (SDR) family.</text>
</comment>
<dbReference type="SUPFAM" id="SSF51735">
    <property type="entry name" value="NAD(P)-binding Rossmann-fold domains"/>
    <property type="match status" value="1"/>
</dbReference>
<dbReference type="GO" id="GO:0016616">
    <property type="term" value="F:oxidoreductase activity, acting on the CH-OH group of donors, NAD or NADP as acceptor"/>
    <property type="evidence" value="ECO:0007669"/>
    <property type="project" value="UniProtKB-ARBA"/>
</dbReference>